<accession>A0A484KKS9</accession>
<dbReference type="EMBL" id="OOIL02000506">
    <property type="protein sequence ID" value="VFQ65940.1"/>
    <property type="molecule type" value="Genomic_DNA"/>
</dbReference>
<protein>
    <submittedName>
        <fullName evidence="2">Uncharacterized protein</fullName>
    </submittedName>
</protein>
<feature type="region of interest" description="Disordered" evidence="1">
    <location>
        <begin position="1"/>
        <end position="82"/>
    </location>
</feature>
<dbReference type="AlphaFoldDB" id="A0A484KKS9"/>
<sequence length="82" mass="9281">MYRDSNENPSQLECGDERHSGRSRKRVSALRSPITSSRVLCSKAQEKPKSSETTNASAAENSNKRKEKKNEEKKAEETDHCK</sequence>
<keyword evidence="3" id="KW-1185">Reference proteome</keyword>
<feature type="compositionally biased region" description="Basic and acidic residues" evidence="1">
    <location>
        <begin position="62"/>
        <end position="82"/>
    </location>
</feature>
<evidence type="ECO:0000256" key="1">
    <source>
        <dbReference type="SAM" id="MobiDB-lite"/>
    </source>
</evidence>
<evidence type="ECO:0000313" key="3">
    <source>
        <dbReference type="Proteomes" id="UP000595140"/>
    </source>
</evidence>
<name>A0A484KKS9_9ASTE</name>
<evidence type="ECO:0000313" key="2">
    <source>
        <dbReference type="EMBL" id="VFQ65940.1"/>
    </source>
</evidence>
<organism evidence="2 3">
    <name type="scientific">Cuscuta campestris</name>
    <dbReference type="NCBI Taxonomy" id="132261"/>
    <lineage>
        <taxon>Eukaryota</taxon>
        <taxon>Viridiplantae</taxon>
        <taxon>Streptophyta</taxon>
        <taxon>Embryophyta</taxon>
        <taxon>Tracheophyta</taxon>
        <taxon>Spermatophyta</taxon>
        <taxon>Magnoliopsida</taxon>
        <taxon>eudicotyledons</taxon>
        <taxon>Gunneridae</taxon>
        <taxon>Pentapetalae</taxon>
        <taxon>asterids</taxon>
        <taxon>lamiids</taxon>
        <taxon>Solanales</taxon>
        <taxon>Convolvulaceae</taxon>
        <taxon>Cuscuteae</taxon>
        <taxon>Cuscuta</taxon>
        <taxon>Cuscuta subgen. Grammica</taxon>
        <taxon>Cuscuta sect. Cleistogrammica</taxon>
    </lineage>
</organism>
<gene>
    <name evidence="2" type="ORF">CCAM_LOCUS7716</name>
</gene>
<dbReference type="Proteomes" id="UP000595140">
    <property type="component" value="Unassembled WGS sequence"/>
</dbReference>
<proteinExistence type="predicted"/>
<reference evidence="2 3" key="1">
    <citation type="submission" date="2018-04" db="EMBL/GenBank/DDBJ databases">
        <authorList>
            <person name="Vogel A."/>
        </authorList>
    </citation>
    <scope>NUCLEOTIDE SEQUENCE [LARGE SCALE GENOMIC DNA]</scope>
</reference>